<dbReference type="EMBL" id="JAHQXF010000001">
    <property type="protein sequence ID" value="MBV0923293.1"/>
    <property type="molecule type" value="Genomic_DNA"/>
</dbReference>
<dbReference type="NCBIfam" id="NF009295">
    <property type="entry name" value="PRK12652.1"/>
    <property type="match status" value="1"/>
</dbReference>
<comment type="caution">
    <text evidence="7">The sequence shown here is derived from an EMBL/GenBank/DDBJ whole genome shotgun (WGS) entry which is preliminary data.</text>
</comment>
<keyword evidence="4 6" id="KW-1133">Transmembrane helix</keyword>
<gene>
    <name evidence="7" type="ORF">KTS45_03695</name>
</gene>
<proteinExistence type="predicted"/>
<feature type="transmembrane region" description="Helical" evidence="6">
    <location>
        <begin position="163"/>
        <end position="183"/>
    </location>
</feature>
<organism evidence="7 8">
    <name type="scientific">Haloarcula limicola</name>
    <dbReference type="NCBI Taxonomy" id="1429915"/>
    <lineage>
        <taxon>Archaea</taxon>
        <taxon>Methanobacteriati</taxon>
        <taxon>Methanobacteriota</taxon>
        <taxon>Stenosarchaea group</taxon>
        <taxon>Halobacteria</taxon>
        <taxon>Halobacteriales</taxon>
        <taxon>Haloarculaceae</taxon>
        <taxon>Haloarcula</taxon>
    </lineage>
</organism>
<dbReference type="PANTHER" id="PTHR34584">
    <property type="entry name" value="NA(+)/H(+) ANTIPORTER SUBUNIT E1"/>
    <property type="match status" value="1"/>
</dbReference>
<dbReference type="AlphaFoldDB" id="A0A8J8C5Z0"/>
<dbReference type="PANTHER" id="PTHR34584:SF1">
    <property type="entry name" value="NA(+)_H(+) ANTIPORTER SUBUNIT E1"/>
    <property type="match status" value="1"/>
</dbReference>
<keyword evidence="2" id="KW-1003">Cell membrane</keyword>
<dbReference type="OrthoDB" id="85180at2157"/>
<keyword evidence="8" id="KW-1185">Reference proteome</keyword>
<evidence type="ECO:0000256" key="4">
    <source>
        <dbReference type="ARBA" id="ARBA00022989"/>
    </source>
</evidence>
<reference evidence="7 8" key="1">
    <citation type="submission" date="2021-06" db="EMBL/GenBank/DDBJ databases">
        <title>New haloarchaea isolates fom saline soil.</title>
        <authorList>
            <person name="Duran-Viseras A."/>
            <person name="Sanchez-Porro C.S."/>
            <person name="Ventosa A."/>
        </authorList>
    </citation>
    <scope>NUCLEOTIDE SEQUENCE [LARGE SCALE GENOMIC DNA]</scope>
    <source>
        <strain evidence="7 8">JCM 183640</strain>
    </source>
</reference>
<evidence type="ECO:0000256" key="2">
    <source>
        <dbReference type="ARBA" id="ARBA00022475"/>
    </source>
</evidence>
<accession>A0A8J8C5Z0</accession>
<dbReference type="Proteomes" id="UP000766550">
    <property type="component" value="Unassembled WGS sequence"/>
</dbReference>
<evidence type="ECO:0000313" key="7">
    <source>
        <dbReference type="EMBL" id="MBV0923293.1"/>
    </source>
</evidence>
<dbReference type="InterPro" id="IPR002758">
    <property type="entry name" value="Cation_antiport_E"/>
</dbReference>
<name>A0A8J8C5Z0_9EURY</name>
<dbReference type="CDD" id="cd00293">
    <property type="entry name" value="USP-like"/>
    <property type="match status" value="1"/>
</dbReference>
<protein>
    <submittedName>
        <fullName evidence="7">Monovalent cation/H+ antiporter subunit E</fullName>
    </submittedName>
</protein>
<keyword evidence="3 6" id="KW-0812">Transmembrane</keyword>
<evidence type="ECO:0000256" key="5">
    <source>
        <dbReference type="ARBA" id="ARBA00023136"/>
    </source>
</evidence>
<keyword evidence="5 6" id="KW-0472">Membrane</keyword>
<evidence type="ECO:0000313" key="8">
    <source>
        <dbReference type="Proteomes" id="UP000766550"/>
    </source>
</evidence>
<dbReference type="Gene3D" id="3.40.50.620">
    <property type="entry name" value="HUPs"/>
    <property type="match status" value="1"/>
</dbReference>
<comment type="subcellular location">
    <subcellularLocation>
        <location evidence="1">Cell membrane</location>
        <topology evidence="1">Multi-pass membrane protein</topology>
    </subcellularLocation>
</comment>
<sequence>MTTSDARRLLVPVDDSVTMRNTVAYVVDEARSAVTDGPVELHFVAIASTRSVDPDAPEELGEAAELLERVEVWVEEDFGDGIPEAVTVETAVLGADRYLFSPGDYADAILAHADEHGIGRIVLDPEYSPGGSTPMLRPLERELARGDAEVEEAPVERRAQRTVLARAASLPKYLTVFGASYLFYMLLSSWKPLDFATGAFTAGLVAVLLAPVAFSEQPSLRRVGRQLLRMLVYAPYLLKEIAVANLQIAYVVLHPSLPIDPKVVQLQAAVWGDAPVTTLANSITLTPGTLTISVTDRAFDIHSLTAGSREDLFEGGLERAVRFVFYGREAAAIASPRERGDDGEGQDG</sequence>
<evidence type="ECO:0000256" key="3">
    <source>
        <dbReference type="ARBA" id="ARBA00022692"/>
    </source>
</evidence>
<dbReference type="GO" id="GO:0005886">
    <property type="term" value="C:plasma membrane"/>
    <property type="evidence" value="ECO:0007669"/>
    <property type="project" value="UniProtKB-SubCell"/>
</dbReference>
<evidence type="ECO:0000256" key="6">
    <source>
        <dbReference type="SAM" id="Phobius"/>
    </source>
</evidence>
<dbReference type="InterPro" id="IPR014729">
    <property type="entry name" value="Rossmann-like_a/b/a_fold"/>
</dbReference>
<feature type="transmembrane region" description="Helical" evidence="6">
    <location>
        <begin position="195"/>
        <end position="215"/>
    </location>
</feature>
<dbReference type="Pfam" id="PF01899">
    <property type="entry name" value="MNHE"/>
    <property type="match status" value="1"/>
</dbReference>
<evidence type="ECO:0000256" key="1">
    <source>
        <dbReference type="ARBA" id="ARBA00004651"/>
    </source>
</evidence>
<dbReference type="GO" id="GO:0008324">
    <property type="term" value="F:monoatomic cation transmembrane transporter activity"/>
    <property type="evidence" value="ECO:0007669"/>
    <property type="project" value="InterPro"/>
</dbReference>
<dbReference type="SUPFAM" id="SSF52402">
    <property type="entry name" value="Adenine nucleotide alpha hydrolases-like"/>
    <property type="match status" value="1"/>
</dbReference>